<comment type="caution">
    <text evidence="1">The sequence shown here is derived from an EMBL/GenBank/DDBJ whole genome shotgun (WGS) entry which is preliminary data.</text>
</comment>
<sequence>MIYVLQAGADREVLPRAATSCREGAIDVAGKNLSVIESKGPALGLLVPHGWREFNMRRRVTSHNTI</sequence>
<proteinExistence type="predicted"/>
<name>A0A8K0NG64_9HYPO</name>
<evidence type="ECO:0000313" key="1">
    <source>
        <dbReference type="EMBL" id="KAG5921740.1"/>
    </source>
</evidence>
<evidence type="ECO:0000313" key="2">
    <source>
        <dbReference type="Proteomes" id="UP000811619"/>
    </source>
</evidence>
<dbReference type="OrthoDB" id="10592710at2759"/>
<accession>A0A8K0NG64</accession>
<organism evidence="1 2">
    <name type="scientific">Claviceps africana</name>
    <dbReference type="NCBI Taxonomy" id="83212"/>
    <lineage>
        <taxon>Eukaryota</taxon>
        <taxon>Fungi</taxon>
        <taxon>Dikarya</taxon>
        <taxon>Ascomycota</taxon>
        <taxon>Pezizomycotina</taxon>
        <taxon>Sordariomycetes</taxon>
        <taxon>Hypocreomycetidae</taxon>
        <taxon>Hypocreales</taxon>
        <taxon>Clavicipitaceae</taxon>
        <taxon>Claviceps</taxon>
    </lineage>
</organism>
<dbReference type="AlphaFoldDB" id="A0A8K0NG64"/>
<keyword evidence="2" id="KW-1185">Reference proteome</keyword>
<protein>
    <submittedName>
        <fullName evidence="1">Uncharacterized protein</fullName>
    </submittedName>
</protein>
<gene>
    <name evidence="1" type="ORF">E4U42_005721</name>
</gene>
<dbReference type="Proteomes" id="UP000811619">
    <property type="component" value="Unassembled WGS sequence"/>
</dbReference>
<dbReference type="EMBL" id="SRPY01000547">
    <property type="protein sequence ID" value="KAG5921740.1"/>
    <property type="molecule type" value="Genomic_DNA"/>
</dbReference>
<reference evidence="1" key="1">
    <citation type="journal article" date="2020" name="bioRxiv">
        <title>Whole genome comparisons of ergot fungi reveals the divergence and evolution of species within the genus Claviceps are the result of varying mechanisms driving genome evolution and host range expansion.</title>
        <authorList>
            <person name="Wyka S.A."/>
            <person name="Mondo S.J."/>
            <person name="Liu M."/>
            <person name="Dettman J."/>
            <person name="Nalam V."/>
            <person name="Broders K.D."/>
        </authorList>
    </citation>
    <scope>NUCLEOTIDE SEQUENCE</scope>
    <source>
        <strain evidence="1">CCC 489</strain>
    </source>
</reference>